<proteinExistence type="predicted"/>
<feature type="domain" description="CRAL-TRIO" evidence="1">
    <location>
        <begin position="100"/>
        <end position="294"/>
    </location>
</feature>
<dbReference type="InterPro" id="IPR036865">
    <property type="entry name" value="CRAL-TRIO_dom_sf"/>
</dbReference>
<dbReference type="InterPro" id="IPR051026">
    <property type="entry name" value="PI/PC_transfer"/>
</dbReference>
<dbReference type="SMART" id="SM00516">
    <property type="entry name" value="SEC14"/>
    <property type="match status" value="1"/>
</dbReference>
<organism evidence="2 3">
    <name type="scientific">Akanthomyces muscarius</name>
    <name type="common">Entomopathogenic fungus</name>
    <name type="synonym">Lecanicillium muscarium</name>
    <dbReference type="NCBI Taxonomy" id="2231603"/>
    <lineage>
        <taxon>Eukaryota</taxon>
        <taxon>Fungi</taxon>
        <taxon>Dikarya</taxon>
        <taxon>Ascomycota</taxon>
        <taxon>Pezizomycotina</taxon>
        <taxon>Sordariomycetes</taxon>
        <taxon>Hypocreomycetidae</taxon>
        <taxon>Hypocreales</taxon>
        <taxon>Cordycipitaceae</taxon>
        <taxon>Akanthomyces</taxon>
    </lineage>
</organism>
<dbReference type="EMBL" id="JAJHUN010000008">
    <property type="protein sequence ID" value="KAJ4153801.1"/>
    <property type="molecule type" value="Genomic_DNA"/>
</dbReference>
<dbReference type="PROSITE" id="PS50191">
    <property type="entry name" value="CRAL_TRIO"/>
    <property type="match status" value="1"/>
</dbReference>
<dbReference type="CDD" id="cd00170">
    <property type="entry name" value="SEC14"/>
    <property type="match status" value="1"/>
</dbReference>
<dbReference type="Proteomes" id="UP001144673">
    <property type="component" value="Chromosome 5"/>
</dbReference>
<name>A0A9W8QFP1_AKAMU</name>
<sequence length="414" mass="46641">MAPTRSETVNRNAVPRDLNGHYGSLDEHQQEALHGFRSLVVQRGYADFQTATPLQDIKLLRFLRARRWDAEAAYTQFNDTETWRQVNQINTVYETIDIEAYKQLRNLYPQWTGRRDRLGAPLYVYAPQTLNGQVVAVSEEVTARPDFSLAKKDEETSTGLVCFAALLDNLLRFTQPLATQLPDRKHPEVPVTLSTYIIDFSGISILQFWSLKSHIRTLACLVSAYYPETLGSIFIVGAPSFFGTVFSWIKGWLDPVTVSKIRIVGPSEAKSALEEAIDKCNIPKAYGGDLDYAFGKAPVLDPVLKDIVDWDGGYSSFPLAPLVWEPVEGSPDRVACLKVGRQDGQLSLASGFSVPDFFSLLLSRFKHEICFSPLVPYRFSKRASTVTQYHSTAKMKCLQKAQTRTLARRFPHVY</sequence>
<dbReference type="SMART" id="SM01100">
    <property type="entry name" value="CRAL_TRIO_N"/>
    <property type="match status" value="1"/>
</dbReference>
<dbReference type="PANTHER" id="PTHR45657:SF3">
    <property type="entry name" value="TRANSPORTER, PUTATIVE (AFU_ORTHOLOGUE AFUA_5G09260)-RELATED"/>
    <property type="match status" value="1"/>
</dbReference>
<dbReference type="InterPro" id="IPR036273">
    <property type="entry name" value="CRAL/TRIO_N_dom_sf"/>
</dbReference>
<evidence type="ECO:0000313" key="3">
    <source>
        <dbReference type="Proteomes" id="UP001144673"/>
    </source>
</evidence>
<dbReference type="Pfam" id="PF00650">
    <property type="entry name" value="CRAL_TRIO"/>
    <property type="match status" value="1"/>
</dbReference>
<accession>A0A9W8QFP1</accession>
<protein>
    <recommendedName>
        <fullName evidence="1">CRAL-TRIO domain-containing protein</fullName>
    </recommendedName>
</protein>
<dbReference type="Gene3D" id="3.40.525.10">
    <property type="entry name" value="CRAL-TRIO lipid binding domain"/>
    <property type="match status" value="1"/>
</dbReference>
<evidence type="ECO:0000259" key="1">
    <source>
        <dbReference type="PROSITE" id="PS50191"/>
    </source>
</evidence>
<dbReference type="RefSeq" id="XP_056054459.1">
    <property type="nucleotide sequence ID" value="XM_056197408.1"/>
</dbReference>
<dbReference type="InterPro" id="IPR001251">
    <property type="entry name" value="CRAL-TRIO_dom"/>
</dbReference>
<dbReference type="Pfam" id="PF03765">
    <property type="entry name" value="CRAL_TRIO_N"/>
    <property type="match status" value="1"/>
</dbReference>
<gene>
    <name evidence="2" type="ORF">LMH87_010273</name>
</gene>
<comment type="caution">
    <text evidence="2">The sequence shown here is derived from an EMBL/GenBank/DDBJ whole genome shotgun (WGS) entry which is preliminary data.</text>
</comment>
<dbReference type="PANTHER" id="PTHR45657">
    <property type="entry name" value="CRAL-TRIO DOMAIN-CONTAINING PROTEIN YKL091C-RELATED"/>
    <property type="match status" value="1"/>
</dbReference>
<dbReference type="AlphaFoldDB" id="A0A9W8QFP1"/>
<evidence type="ECO:0000313" key="2">
    <source>
        <dbReference type="EMBL" id="KAJ4153801.1"/>
    </source>
</evidence>
<dbReference type="SUPFAM" id="SSF52087">
    <property type="entry name" value="CRAL/TRIO domain"/>
    <property type="match status" value="1"/>
</dbReference>
<dbReference type="KEGG" id="amus:LMH87_010273"/>
<keyword evidence="3" id="KW-1185">Reference proteome</keyword>
<dbReference type="Gene3D" id="1.10.8.20">
    <property type="entry name" value="N-terminal domain of phosphatidylinositol transfer protein sec14p"/>
    <property type="match status" value="1"/>
</dbReference>
<dbReference type="GeneID" id="80897432"/>
<dbReference type="SUPFAM" id="SSF46938">
    <property type="entry name" value="CRAL/TRIO N-terminal domain"/>
    <property type="match status" value="1"/>
</dbReference>
<dbReference type="InterPro" id="IPR011074">
    <property type="entry name" value="CRAL/TRIO_N_dom"/>
</dbReference>
<reference evidence="2" key="1">
    <citation type="journal article" date="2023" name="Access Microbiol">
        <title>De-novo genome assembly for Akanthomyces muscarius, a biocontrol agent of insect agricultural pests.</title>
        <authorList>
            <person name="Erdos Z."/>
            <person name="Studholme D.J."/>
            <person name="Raymond B."/>
            <person name="Sharma M."/>
        </authorList>
    </citation>
    <scope>NUCLEOTIDE SEQUENCE</scope>
    <source>
        <strain evidence="2">Ve6</strain>
    </source>
</reference>